<comment type="similarity">
    <text evidence="1 6">Belongs to the sigma-70 factor family. ECF subfamily.</text>
</comment>
<keyword evidence="3 6" id="KW-0731">Sigma factor</keyword>
<name>A0A9D2CAS0_9MICO</name>
<dbReference type="Pfam" id="PF08281">
    <property type="entry name" value="Sigma70_r4_2"/>
    <property type="match status" value="1"/>
</dbReference>
<dbReference type="SUPFAM" id="SSF88659">
    <property type="entry name" value="Sigma3 and sigma4 domains of RNA polymerase sigma factors"/>
    <property type="match status" value="1"/>
</dbReference>
<reference evidence="9" key="1">
    <citation type="journal article" date="2021" name="PeerJ">
        <title>Extensive microbial diversity within the chicken gut microbiome revealed by metagenomics and culture.</title>
        <authorList>
            <person name="Gilroy R."/>
            <person name="Ravi A."/>
            <person name="Getino M."/>
            <person name="Pursley I."/>
            <person name="Horton D.L."/>
            <person name="Alikhan N.F."/>
            <person name="Baker D."/>
            <person name="Gharbi K."/>
            <person name="Hall N."/>
            <person name="Watson M."/>
            <person name="Adriaenssens E.M."/>
            <person name="Foster-Nyarko E."/>
            <person name="Jarju S."/>
            <person name="Secka A."/>
            <person name="Antonio M."/>
            <person name="Oren A."/>
            <person name="Chaudhuri R.R."/>
            <person name="La Ragione R."/>
            <person name="Hildebrand F."/>
            <person name="Pallen M.J."/>
        </authorList>
    </citation>
    <scope>NUCLEOTIDE SEQUENCE</scope>
    <source>
        <strain evidence="9">ChiGjej1B1-98</strain>
    </source>
</reference>
<dbReference type="InterPro" id="IPR000838">
    <property type="entry name" value="RNA_pol_sigma70_ECF_CS"/>
</dbReference>
<dbReference type="GO" id="GO:0006950">
    <property type="term" value="P:response to stress"/>
    <property type="evidence" value="ECO:0007669"/>
    <property type="project" value="UniProtKB-ARBA"/>
</dbReference>
<feature type="domain" description="RNA polymerase sigma-70 region 2" evidence="7">
    <location>
        <begin position="33"/>
        <end position="99"/>
    </location>
</feature>
<dbReference type="InterPro" id="IPR013325">
    <property type="entry name" value="RNA_pol_sigma_r2"/>
</dbReference>
<keyword evidence="2 6" id="KW-0805">Transcription regulation</keyword>
<gene>
    <name evidence="9" type="ORF">H9830_12510</name>
</gene>
<organism evidence="9 10">
    <name type="scientific">Candidatus Agrococcus pullicola</name>
    <dbReference type="NCBI Taxonomy" id="2838429"/>
    <lineage>
        <taxon>Bacteria</taxon>
        <taxon>Bacillati</taxon>
        <taxon>Actinomycetota</taxon>
        <taxon>Actinomycetes</taxon>
        <taxon>Micrococcales</taxon>
        <taxon>Microbacteriaceae</taxon>
        <taxon>Agrococcus</taxon>
    </lineage>
</organism>
<dbReference type="Pfam" id="PF04542">
    <property type="entry name" value="Sigma70_r2"/>
    <property type="match status" value="1"/>
</dbReference>
<accession>A0A9D2CAS0</accession>
<dbReference type="CDD" id="cd06171">
    <property type="entry name" value="Sigma70_r4"/>
    <property type="match status" value="1"/>
</dbReference>
<protein>
    <recommendedName>
        <fullName evidence="6">RNA polymerase sigma factor</fullName>
    </recommendedName>
</protein>
<dbReference type="PANTHER" id="PTHR43133">
    <property type="entry name" value="RNA POLYMERASE ECF-TYPE SIGMA FACTO"/>
    <property type="match status" value="1"/>
</dbReference>
<dbReference type="GO" id="GO:0003677">
    <property type="term" value="F:DNA binding"/>
    <property type="evidence" value="ECO:0007669"/>
    <property type="project" value="UniProtKB-KW"/>
</dbReference>
<dbReference type="Gene3D" id="1.10.1740.10">
    <property type="match status" value="1"/>
</dbReference>
<dbReference type="AlphaFoldDB" id="A0A9D2CAS0"/>
<dbReference type="Proteomes" id="UP000824005">
    <property type="component" value="Unassembled WGS sequence"/>
</dbReference>
<evidence type="ECO:0000313" key="10">
    <source>
        <dbReference type="Proteomes" id="UP000824005"/>
    </source>
</evidence>
<dbReference type="InterPro" id="IPR036388">
    <property type="entry name" value="WH-like_DNA-bd_sf"/>
</dbReference>
<dbReference type="InterPro" id="IPR039425">
    <property type="entry name" value="RNA_pol_sigma-70-like"/>
</dbReference>
<dbReference type="Gene3D" id="1.10.10.10">
    <property type="entry name" value="Winged helix-like DNA-binding domain superfamily/Winged helix DNA-binding domain"/>
    <property type="match status" value="1"/>
</dbReference>
<dbReference type="GO" id="GO:0016987">
    <property type="term" value="F:sigma factor activity"/>
    <property type="evidence" value="ECO:0007669"/>
    <property type="project" value="UniProtKB-KW"/>
</dbReference>
<keyword evidence="4 6" id="KW-0238">DNA-binding</keyword>
<dbReference type="InterPro" id="IPR013324">
    <property type="entry name" value="RNA_pol_sigma_r3/r4-like"/>
</dbReference>
<dbReference type="PANTHER" id="PTHR43133:SF51">
    <property type="entry name" value="RNA POLYMERASE SIGMA FACTOR"/>
    <property type="match status" value="1"/>
</dbReference>
<evidence type="ECO:0000259" key="8">
    <source>
        <dbReference type="Pfam" id="PF08281"/>
    </source>
</evidence>
<dbReference type="PROSITE" id="PS01063">
    <property type="entry name" value="SIGMA70_ECF"/>
    <property type="match status" value="1"/>
</dbReference>
<dbReference type="InterPro" id="IPR014284">
    <property type="entry name" value="RNA_pol_sigma-70_dom"/>
</dbReference>
<evidence type="ECO:0000256" key="4">
    <source>
        <dbReference type="ARBA" id="ARBA00023125"/>
    </source>
</evidence>
<dbReference type="EMBL" id="DXDC01000378">
    <property type="protein sequence ID" value="HIY67083.1"/>
    <property type="molecule type" value="Genomic_DNA"/>
</dbReference>
<feature type="domain" description="RNA polymerase sigma factor 70 region 4 type 2" evidence="8">
    <location>
        <begin position="129"/>
        <end position="179"/>
    </location>
</feature>
<comment type="caution">
    <text evidence="9">The sequence shown here is derived from an EMBL/GenBank/DDBJ whole genome shotgun (WGS) entry which is preliminary data.</text>
</comment>
<evidence type="ECO:0000313" key="9">
    <source>
        <dbReference type="EMBL" id="HIY67083.1"/>
    </source>
</evidence>
<dbReference type="InterPro" id="IPR013249">
    <property type="entry name" value="RNA_pol_sigma70_r4_t2"/>
</dbReference>
<dbReference type="NCBIfam" id="TIGR02937">
    <property type="entry name" value="sigma70-ECF"/>
    <property type="match status" value="1"/>
</dbReference>
<evidence type="ECO:0000256" key="5">
    <source>
        <dbReference type="ARBA" id="ARBA00023163"/>
    </source>
</evidence>
<evidence type="ECO:0000256" key="6">
    <source>
        <dbReference type="RuleBase" id="RU000716"/>
    </source>
</evidence>
<dbReference type="SUPFAM" id="SSF88946">
    <property type="entry name" value="Sigma2 domain of RNA polymerase sigma factors"/>
    <property type="match status" value="1"/>
</dbReference>
<keyword evidence="5 6" id="KW-0804">Transcription</keyword>
<sequence length="188" mass="21202">MREDTPRISIADADDRILAGRAADGDVAAFTILVRRHTPRLRAATRLITRSTLEVDDIVQESFVTAWQRLPDLEDPGKVQPWLMRIVTRNAISRVRASRPCQDIDDLYSTASGDTSPDRVVENTAQMAALRETLDGLPSLQRDCWVLREIGGYHYDEIAEQLGTSVSTVRGALARARRFIIVRMEAWR</sequence>
<dbReference type="InterPro" id="IPR007627">
    <property type="entry name" value="RNA_pol_sigma70_r2"/>
</dbReference>
<evidence type="ECO:0000259" key="7">
    <source>
        <dbReference type="Pfam" id="PF04542"/>
    </source>
</evidence>
<proteinExistence type="inferred from homology"/>
<evidence type="ECO:0000256" key="1">
    <source>
        <dbReference type="ARBA" id="ARBA00010641"/>
    </source>
</evidence>
<reference evidence="9" key="2">
    <citation type="submission" date="2021-04" db="EMBL/GenBank/DDBJ databases">
        <authorList>
            <person name="Gilroy R."/>
        </authorList>
    </citation>
    <scope>NUCLEOTIDE SEQUENCE</scope>
    <source>
        <strain evidence="9">ChiGjej1B1-98</strain>
    </source>
</reference>
<evidence type="ECO:0000256" key="2">
    <source>
        <dbReference type="ARBA" id="ARBA00023015"/>
    </source>
</evidence>
<dbReference type="GO" id="GO:0006352">
    <property type="term" value="P:DNA-templated transcription initiation"/>
    <property type="evidence" value="ECO:0007669"/>
    <property type="project" value="InterPro"/>
</dbReference>
<evidence type="ECO:0000256" key="3">
    <source>
        <dbReference type="ARBA" id="ARBA00023082"/>
    </source>
</evidence>